<protein>
    <recommendedName>
        <fullName evidence="5">Mannosyltransferase</fullName>
    </recommendedName>
</protein>
<feature type="transmembrane region" description="Helical" evidence="2">
    <location>
        <begin position="22"/>
        <end position="40"/>
    </location>
</feature>
<evidence type="ECO:0008006" key="5">
    <source>
        <dbReference type="Google" id="ProtNLM"/>
    </source>
</evidence>
<evidence type="ECO:0000256" key="1">
    <source>
        <dbReference type="SAM" id="MobiDB-lite"/>
    </source>
</evidence>
<feature type="region of interest" description="Disordered" evidence="1">
    <location>
        <begin position="1"/>
        <end position="22"/>
    </location>
</feature>
<accession>A0ABN9PQI9</accession>
<reference evidence="3" key="1">
    <citation type="submission" date="2023-10" db="EMBL/GenBank/DDBJ databases">
        <authorList>
            <person name="Chen Y."/>
            <person name="Shah S."/>
            <person name="Dougan E. K."/>
            <person name="Thang M."/>
            <person name="Chan C."/>
        </authorList>
    </citation>
    <scope>NUCLEOTIDE SEQUENCE [LARGE SCALE GENOMIC DNA]</scope>
</reference>
<evidence type="ECO:0000313" key="4">
    <source>
        <dbReference type="Proteomes" id="UP001189429"/>
    </source>
</evidence>
<keyword evidence="2" id="KW-1133">Transmembrane helix</keyword>
<dbReference type="Proteomes" id="UP001189429">
    <property type="component" value="Unassembled WGS sequence"/>
</dbReference>
<dbReference type="EMBL" id="CAUYUJ010001057">
    <property type="protein sequence ID" value="CAK0793933.1"/>
    <property type="molecule type" value="Genomic_DNA"/>
</dbReference>
<proteinExistence type="predicted"/>
<keyword evidence="4" id="KW-1185">Reference proteome</keyword>
<feature type="non-terminal residue" evidence="3">
    <location>
        <position position="67"/>
    </location>
</feature>
<comment type="caution">
    <text evidence="3">The sequence shown here is derived from an EMBL/GenBank/DDBJ whole genome shotgun (WGS) entry which is preliminary data.</text>
</comment>
<keyword evidence="2" id="KW-0812">Transmembrane</keyword>
<evidence type="ECO:0000313" key="3">
    <source>
        <dbReference type="EMBL" id="CAK0793933.1"/>
    </source>
</evidence>
<sequence length="67" mass="6687">MGGVAQAAGTPRPPRRGGRREGGAAVLAVGLLALALRAVGSPGFLARGAPRLAARWPLPFGPPPPAR</sequence>
<organism evidence="3 4">
    <name type="scientific">Prorocentrum cordatum</name>
    <dbReference type="NCBI Taxonomy" id="2364126"/>
    <lineage>
        <taxon>Eukaryota</taxon>
        <taxon>Sar</taxon>
        <taxon>Alveolata</taxon>
        <taxon>Dinophyceae</taxon>
        <taxon>Prorocentrales</taxon>
        <taxon>Prorocentraceae</taxon>
        <taxon>Prorocentrum</taxon>
    </lineage>
</organism>
<keyword evidence="2" id="KW-0472">Membrane</keyword>
<gene>
    <name evidence="3" type="ORF">PCOR1329_LOCUS4073</name>
</gene>
<evidence type="ECO:0000256" key="2">
    <source>
        <dbReference type="SAM" id="Phobius"/>
    </source>
</evidence>
<name>A0ABN9PQI9_9DINO</name>